<gene>
    <name evidence="1" type="primary">SPC3_2</name>
    <name evidence="1" type="ORF">DSO57_1026800</name>
</gene>
<protein>
    <submittedName>
        <fullName evidence="1">Signal peptidase complex subunit</fullName>
    </submittedName>
</protein>
<organism evidence="1 2">
    <name type="scientific">Entomophthora muscae</name>
    <dbReference type="NCBI Taxonomy" id="34485"/>
    <lineage>
        <taxon>Eukaryota</taxon>
        <taxon>Fungi</taxon>
        <taxon>Fungi incertae sedis</taxon>
        <taxon>Zoopagomycota</taxon>
        <taxon>Entomophthoromycotina</taxon>
        <taxon>Entomophthoromycetes</taxon>
        <taxon>Entomophthorales</taxon>
        <taxon>Entomophthoraceae</taxon>
        <taxon>Entomophthora</taxon>
    </lineage>
</organism>
<accession>A0ACC2TD96</accession>
<proteinExistence type="predicted"/>
<reference evidence="1" key="1">
    <citation type="submission" date="2022-04" db="EMBL/GenBank/DDBJ databases">
        <title>Genome of the entomopathogenic fungus Entomophthora muscae.</title>
        <authorList>
            <person name="Elya C."/>
            <person name="Lovett B.R."/>
            <person name="Lee E."/>
            <person name="Macias A.M."/>
            <person name="Hajek A.E."/>
            <person name="De Bivort B.L."/>
            <person name="Kasson M.T."/>
            <person name="De Fine Licht H.H."/>
            <person name="Stajich J.E."/>
        </authorList>
    </citation>
    <scope>NUCLEOTIDE SEQUENCE</scope>
    <source>
        <strain evidence="1">Berkeley</strain>
    </source>
</reference>
<sequence>MYSLSSRASQLSSFISTATGFLLAAIALSCFYFTNDASGTARVEKIVVHSRNGNIHRDHNHLPGQYLGSKISIEADLSGLFHWNTKQIFAFVVAEYSNANYTRNEIVIWDKIIRKPRNARIQVKEKNLKYPITDITPKIEQNLINLTLHWDTIPWVGLFRHGKSQTQFGPLDIPVKKPKVRAPRKLVEEKVASGVKNSYAQEI</sequence>
<dbReference type="EMBL" id="QTSX02002999">
    <property type="protein sequence ID" value="KAJ9072513.1"/>
    <property type="molecule type" value="Genomic_DNA"/>
</dbReference>
<name>A0ACC2TD96_9FUNG</name>
<keyword evidence="2" id="KW-1185">Reference proteome</keyword>
<dbReference type="Proteomes" id="UP001165960">
    <property type="component" value="Unassembled WGS sequence"/>
</dbReference>
<evidence type="ECO:0000313" key="1">
    <source>
        <dbReference type="EMBL" id="KAJ9072513.1"/>
    </source>
</evidence>
<comment type="caution">
    <text evidence="1">The sequence shown here is derived from an EMBL/GenBank/DDBJ whole genome shotgun (WGS) entry which is preliminary data.</text>
</comment>
<evidence type="ECO:0000313" key="2">
    <source>
        <dbReference type="Proteomes" id="UP001165960"/>
    </source>
</evidence>